<accession>A0A1J9RNW7</accession>
<feature type="domain" description="F-box" evidence="2">
    <location>
        <begin position="1"/>
        <end position="43"/>
    </location>
</feature>
<proteinExistence type="predicted"/>
<evidence type="ECO:0000259" key="2">
    <source>
        <dbReference type="PROSITE" id="PS50181"/>
    </source>
</evidence>
<sequence>MDGLPEELLDLVVAECDLVSLKRLRRTCKVLARLATPRVFEHVHIGMFMESLQKICCIAAHSDFRGMVRKLTYHGELLPYFESRDEYAERIDMRPPFSLFYQMYCFEKGLPVLPSGDMRYREAKSAALAIWTKLPKVDPELDLDAYYKDYQTIWEEQQDWDEERTQILRRAICNLPNLEMAEVSLQEMGTPKNHGPVWGRLLPRILQGPDDWKFIDSNEEASLGVSLDGAQQITHLLKALCERTTKPVRSLKFATSNNVFWCQATRLPFGNQSLWPDELGGLEIDGRVYEMRYAFQNLTHLELLISFDHFWDRRDWIGSGMRAFLQEAKKLERLHFGYSEETKDREDDRWDDPLQILGDVHWPVLRTLRASFTTRESLLIDLLKRHSATLKRLSLVDMALSRAHGSWASIIEQIPRILKLEHIYVESLWDSTCEDNGGAGLFEFWEGGAYERSIMDYCINGGQPPLIYPRDWNQAHPDEPTQDYFAPLRDHDSEESEEGPSEEEASEDEEDEFLVE</sequence>
<protein>
    <submittedName>
        <fullName evidence="3">Chromatin modification-related protein eaf7 protein</fullName>
    </submittedName>
</protein>
<organism evidence="3 4">
    <name type="scientific">Diplodia corticola</name>
    <dbReference type="NCBI Taxonomy" id="236234"/>
    <lineage>
        <taxon>Eukaryota</taxon>
        <taxon>Fungi</taxon>
        <taxon>Dikarya</taxon>
        <taxon>Ascomycota</taxon>
        <taxon>Pezizomycotina</taxon>
        <taxon>Dothideomycetes</taxon>
        <taxon>Dothideomycetes incertae sedis</taxon>
        <taxon>Botryosphaeriales</taxon>
        <taxon>Botryosphaeriaceae</taxon>
        <taxon>Diplodia</taxon>
    </lineage>
</organism>
<dbReference type="GeneID" id="31013407"/>
<gene>
    <name evidence="3" type="ORF">BKCO1_240005</name>
</gene>
<dbReference type="STRING" id="236234.A0A1J9RNW7"/>
<evidence type="ECO:0000256" key="1">
    <source>
        <dbReference type="SAM" id="MobiDB-lite"/>
    </source>
</evidence>
<dbReference type="Proteomes" id="UP000183809">
    <property type="component" value="Unassembled WGS sequence"/>
</dbReference>
<dbReference type="OrthoDB" id="5422579at2759"/>
<reference evidence="3 4" key="1">
    <citation type="submission" date="2016-10" db="EMBL/GenBank/DDBJ databases">
        <title>Proteomics and genomics reveal pathogen-plant mechanisms compatible with a hemibiotrophic lifestyle of Diplodia corticola.</title>
        <authorList>
            <person name="Fernandes I."/>
            <person name="De Jonge R."/>
            <person name="Van De Peer Y."/>
            <person name="Devreese B."/>
            <person name="Alves A."/>
            <person name="Esteves A.C."/>
        </authorList>
    </citation>
    <scope>NUCLEOTIDE SEQUENCE [LARGE SCALE GENOMIC DNA]</scope>
    <source>
        <strain evidence="3 4">CBS 112549</strain>
    </source>
</reference>
<dbReference type="CDD" id="cd09917">
    <property type="entry name" value="F-box_SF"/>
    <property type="match status" value="1"/>
</dbReference>
<feature type="compositionally biased region" description="Acidic residues" evidence="1">
    <location>
        <begin position="493"/>
        <end position="516"/>
    </location>
</feature>
<feature type="region of interest" description="Disordered" evidence="1">
    <location>
        <begin position="469"/>
        <end position="516"/>
    </location>
</feature>
<evidence type="ECO:0000313" key="3">
    <source>
        <dbReference type="EMBL" id="OJD34243.1"/>
    </source>
</evidence>
<dbReference type="PROSITE" id="PS50181">
    <property type="entry name" value="FBOX"/>
    <property type="match status" value="1"/>
</dbReference>
<dbReference type="EMBL" id="MNUE01000024">
    <property type="protein sequence ID" value="OJD34243.1"/>
    <property type="molecule type" value="Genomic_DNA"/>
</dbReference>
<comment type="caution">
    <text evidence="3">The sequence shown here is derived from an EMBL/GenBank/DDBJ whole genome shotgun (WGS) entry which is preliminary data.</text>
</comment>
<dbReference type="AlphaFoldDB" id="A0A1J9RNW7"/>
<name>A0A1J9RNW7_9PEZI</name>
<dbReference type="InterPro" id="IPR001810">
    <property type="entry name" value="F-box_dom"/>
</dbReference>
<dbReference type="RefSeq" id="XP_020130503.1">
    <property type="nucleotide sequence ID" value="XM_020273147.1"/>
</dbReference>
<evidence type="ECO:0000313" key="4">
    <source>
        <dbReference type="Proteomes" id="UP000183809"/>
    </source>
</evidence>
<keyword evidence="4" id="KW-1185">Reference proteome</keyword>